<sequence>MFLLTFVYSFRTISLCRRSRTLIPKSSYYFGPPPPGSAFGSHPTGQIGLHHPREIIRVERDYTGGELIQFAPIYPLELEGRITPTQFLESMNSINELLISAHSVRRAMIDNLVSVFSLQLSTVLLSSHYEKEMKRLQQLFDELNMEVYNPSGLNLLWPQKVAFLFLEIEYYVSASVLSL</sequence>
<dbReference type="AlphaFoldDB" id="A0A9P5PNN1"/>
<organism evidence="8 9">
    <name type="scientific">Rhodocollybia butyracea</name>
    <dbReference type="NCBI Taxonomy" id="206335"/>
    <lineage>
        <taxon>Eukaryota</taxon>
        <taxon>Fungi</taxon>
        <taxon>Dikarya</taxon>
        <taxon>Basidiomycota</taxon>
        <taxon>Agaricomycotina</taxon>
        <taxon>Agaricomycetes</taxon>
        <taxon>Agaricomycetidae</taxon>
        <taxon>Agaricales</taxon>
        <taxon>Marasmiineae</taxon>
        <taxon>Omphalotaceae</taxon>
        <taxon>Rhodocollybia</taxon>
    </lineage>
</organism>
<dbReference type="InterPro" id="IPR019383">
    <property type="entry name" value="Golgin_A_7/ERF4"/>
</dbReference>
<dbReference type="OrthoDB" id="2190159at2759"/>
<comment type="similarity">
    <text evidence="2">Belongs to the ERF4 family.</text>
</comment>
<name>A0A9P5PNN1_9AGAR</name>
<keyword evidence="6" id="KW-0472">Membrane</keyword>
<dbReference type="Pfam" id="PF10256">
    <property type="entry name" value="Erf4"/>
    <property type="match status" value="1"/>
</dbReference>
<evidence type="ECO:0000313" key="9">
    <source>
        <dbReference type="Proteomes" id="UP000772434"/>
    </source>
</evidence>
<dbReference type="GO" id="GO:0005789">
    <property type="term" value="C:endoplasmic reticulum membrane"/>
    <property type="evidence" value="ECO:0007669"/>
    <property type="project" value="UniProtKB-SubCell"/>
</dbReference>
<evidence type="ECO:0000259" key="7">
    <source>
        <dbReference type="Pfam" id="PF10256"/>
    </source>
</evidence>
<proteinExistence type="inferred from homology"/>
<comment type="subunit">
    <text evidence="3">Interacts with ERF2.</text>
</comment>
<dbReference type="Proteomes" id="UP000772434">
    <property type="component" value="Unassembled WGS sequence"/>
</dbReference>
<dbReference type="GO" id="GO:0031211">
    <property type="term" value="C:endoplasmic reticulum palmitoyltransferase complex"/>
    <property type="evidence" value="ECO:0007669"/>
    <property type="project" value="TreeGrafter"/>
</dbReference>
<dbReference type="EMBL" id="JADNRY010000085">
    <property type="protein sequence ID" value="KAF9066564.1"/>
    <property type="molecule type" value="Genomic_DNA"/>
</dbReference>
<accession>A0A9P5PNN1</accession>
<dbReference type="GO" id="GO:0006612">
    <property type="term" value="P:protein targeting to membrane"/>
    <property type="evidence" value="ECO:0007669"/>
    <property type="project" value="TreeGrafter"/>
</dbReference>
<keyword evidence="5" id="KW-0256">Endoplasmic reticulum</keyword>
<reference evidence="8" key="1">
    <citation type="submission" date="2020-11" db="EMBL/GenBank/DDBJ databases">
        <authorList>
            <consortium name="DOE Joint Genome Institute"/>
            <person name="Ahrendt S."/>
            <person name="Riley R."/>
            <person name="Andreopoulos W."/>
            <person name="Labutti K."/>
            <person name="Pangilinan J."/>
            <person name="Ruiz-Duenas F.J."/>
            <person name="Barrasa J.M."/>
            <person name="Sanchez-Garcia M."/>
            <person name="Camarero S."/>
            <person name="Miyauchi S."/>
            <person name="Serrano A."/>
            <person name="Linde D."/>
            <person name="Babiker R."/>
            <person name="Drula E."/>
            <person name="Ayuso-Fernandez I."/>
            <person name="Pacheco R."/>
            <person name="Padilla G."/>
            <person name="Ferreira P."/>
            <person name="Barriuso J."/>
            <person name="Kellner H."/>
            <person name="Castanera R."/>
            <person name="Alfaro M."/>
            <person name="Ramirez L."/>
            <person name="Pisabarro A.G."/>
            <person name="Kuo A."/>
            <person name="Tritt A."/>
            <person name="Lipzen A."/>
            <person name="He G."/>
            <person name="Yan M."/>
            <person name="Ng V."/>
            <person name="Cullen D."/>
            <person name="Martin F."/>
            <person name="Rosso M.-N."/>
            <person name="Henrissat B."/>
            <person name="Hibbett D."/>
            <person name="Martinez A.T."/>
            <person name="Grigoriev I.V."/>
        </authorList>
    </citation>
    <scope>NUCLEOTIDE SEQUENCE</scope>
    <source>
        <strain evidence="8">AH 40177</strain>
    </source>
</reference>
<keyword evidence="9" id="KW-1185">Reference proteome</keyword>
<evidence type="ECO:0000256" key="6">
    <source>
        <dbReference type="ARBA" id="ARBA00023136"/>
    </source>
</evidence>
<evidence type="ECO:0000256" key="3">
    <source>
        <dbReference type="ARBA" id="ARBA00011396"/>
    </source>
</evidence>
<evidence type="ECO:0000256" key="2">
    <source>
        <dbReference type="ARBA" id="ARBA00007732"/>
    </source>
</evidence>
<dbReference type="InterPro" id="IPR051371">
    <property type="entry name" value="Ras_palmitoyltransferase"/>
</dbReference>
<evidence type="ECO:0000313" key="8">
    <source>
        <dbReference type="EMBL" id="KAF9066564.1"/>
    </source>
</evidence>
<evidence type="ECO:0000256" key="5">
    <source>
        <dbReference type="ARBA" id="ARBA00022824"/>
    </source>
</evidence>
<comment type="caution">
    <text evidence="8">The sequence shown here is derived from an EMBL/GenBank/DDBJ whole genome shotgun (WGS) entry which is preliminary data.</text>
</comment>
<evidence type="ECO:0000256" key="4">
    <source>
        <dbReference type="ARBA" id="ARBA00018463"/>
    </source>
</evidence>
<protein>
    <recommendedName>
        <fullName evidence="4">Ras modification protein ERF4</fullName>
    </recommendedName>
</protein>
<feature type="domain" description="Golgin subfamily A member 7/ERF4" evidence="7">
    <location>
        <begin position="55"/>
        <end position="167"/>
    </location>
</feature>
<gene>
    <name evidence="8" type="ORF">BDP27DRAFT_1227299</name>
</gene>
<comment type="subcellular location">
    <subcellularLocation>
        <location evidence="1">Endoplasmic reticulum membrane</location>
        <topology evidence="1">Peripheral membrane protein</topology>
    </subcellularLocation>
</comment>
<dbReference type="PANTHER" id="PTHR13254">
    <property type="entry name" value="GOLGI AUTOANTIGEN, GOLGIN SUBFAMILY A, 7"/>
    <property type="match status" value="1"/>
</dbReference>
<dbReference type="PANTHER" id="PTHR13254:SF0">
    <property type="entry name" value="GOLGIN SUBFAMILY A MEMBER 7_ERF4 DOMAIN-CONTAINING PROTEIN"/>
    <property type="match status" value="1"/>
</dbReference>
<evidence type="ECO:0000256" key="1">
    <source>
        <dbReference type="ARBA" id="ARBA00004406"/>
    </source>
</evidence>